<dbReference type="InterPro" id="IPR019775">
    <property type="entry name" value="WD40_repeat_CS"/>
</dbReference>
<dbReference type="PROSITE" id="PS00678">
    <property type="entry name" value="WD_REPEATS_1"/>
    <property type="match status" value="1"/>
</dbReference>
<feature type="repeat" description="WD" evidence="3">
    <location>
        <begin position="219"/>
        <end position="260"/>
    </location>
</feature>
<keyword evidence="2" id="KW-0677">Repeat</keyword>
<evidence type="ECO:0000256" key="2">
    <source>
        <dbReference type="ARBA" id="ARBA00022737"/>
    </source>
</evidence>
<dbReference type="CDD" id="cd00200">
    <property type="entry name" value="WD40"/>
    <property type="match status" value="1"/>
</dbReference>
<feature type="region of interest" description="Disordered" evidence="4">
    <location>
        <begin position="1"/>
        <end position="42"/>
    </location>
</feature>
<dbReference type="EMBL" id="CAWYQH010000002">
    <property type="protein sequence ID" value="CAK8673384.1"/>
    <property type="molecule type" value="Genomic_DNA"/>
</dbReference>
<dbReference type="InterPro" id="IPR001680">
    <property type="entry name" value="WD40_rpt"/>
</dbReference>
<dbReference type="InterPro" id="IPR015943">
    <property type="entry name" value="WD40/YVTN_repeat-like_dom_sf"/>
</dbReference>
<feature type="repeat" description="WD" evidence="3">
    <location>
        <begin position="273"/>
        <end position="307"/>
    </location>
</feature>
<keyword evidence="6" id="KW-1185">Reference proteome</keyword>
<dbReference type="SUPFAM" id="SSF50978">
    <property type="entry name" value="WD40 repeat-like"/>
    <property type="match status" value="1"/>
</dbReference>
<evidence type="ECO:0000313" key="6">
    <source>
        <dbReference type="Proteomes" id="UP001642483"/>
    </source>
</evidence>
<evidence type="ECO:0008006" key="7">
    <source>
        <dbReference type="Google" id="ProtNLM"/>
    </source>
</evidence>
<reference evidence="5 6" key="1">
    <citation type="submission" date="2024-02" db="EMBL/GenBank/DDBJ databases">
        <authorList>
            <person name="Daric V."/>
            <person name="Darras S."/>
        </authorList>
    </citation>
    <scope>NUCLEOTIDE SEQUENCE [LARGE SCALE GENOMIC DNA]</scope>
</reference>
<sequence length="391" mass="42341">MDQTPMDEKGTIETKDFSDTDMQDDPDSSEDNDESPEEEQQQYDNADLIFQQHKGEVFVVDVDKSGKHAVSGGVDDKGYVWEIETGDVLVDHKGQDSVTCACFSADSSFVAMGDISGAIKVWKMDTREEVWEFQTGGDLEWLKWHPVAPVLMAGTTDGEAWLWKIPSGDCKTYQSHGDGCTCGDIFPDGKKAALGYADGSVRIFDLKTQEVLHTINKGKNAHRDGINDVRCSPDGQVVLTASVDGSSKLISLATGKISATYGTRGNQETDFSVEKVSFSNSLPLAATASLNGQLTIWDLKSGQIRHKCQHPEGITSILWNGTTVFSGCLDGISRQWDARSGELLATFVGHSDQIYDLALSSDGRLLLSASADETVRVFDTTSGIGLPSTSS</sequence>
<dbReference type="PROSITE" id="PS50082">
    <property type="entry name" value="WD_REPEATS_2"/>
    <property type="match status" value="4"/>
</dbReference>
<gene>
    <name evidence="5" type="ORF">CVLEPA_LOCUS3178</name>
</gene>
<evidence type="ECO:0000256" key="4">
    <source>
        <dbReference type="SAM" id="MobiDB-lite"/>
    </source>
</evidence>
<protein>
    <recommendedName>
        <fullName evidence="7">Angio-associated migratory cell protein</fullName>
    </recommendedName>
</protein>
<dbReference type="Proteomes" id="UP001642483">
    <property type="component" value="Unassembled WGS sequence"/>
</dbReference>
<dbReference type="PROSITE" id="PS50294">
    <property type="entry name" value="WD_REPEATS_REGION"/>
    <property type="match status" value="1"/>
</dbReference>
<dbReference type="Gene3D" id="2.130.10.10">
    <property type="entry name" value="YVTN repeat-like/Quinoprotein amine dehydrogenase"/>
    <property type="match status" value="1"/>
</dbReference>
<name>A0ABP0F4N3_CLALP</name>
<feature type="compositionally biased region" description="Acidic residues" evidence="4">
    <location>
        <begin position="19"/>
        <end position="41"/>
    </location>
</feature>
<organism evidence="5 6">
    <name type="scientific">Clavelina lepadiformis</name>
    <name type="common">Light-bulb sea squirt</name>
    <name type="synonym">Ascidia lepadiformis</name>
    <dbReference type="NCBI Taxonomy" id="159417"/>
    <lineage>
        <taxon>Eukaryota</taxon>
        <taxon>Metazoa</taxon>
        <taxon>Chordata</taxon>
        <taxon>Tunicata</taxon>
        <taxon>Ascidiacea</taxon>
        <taxon>Aplousobranchia</taxon>
        <taxon>Clavelinidae</taxon>
        <taxon>Clavelina</taxon>
    </lineage>
</organism>
<dbReference type="Pfam" id="PF00400">
    <property type="entry name" value="WD40"/>
    <property type="match status" value="4"/>
</dbReference>
<dbReference type="SMART" id="SM00320">
    <property type="entry name" value="WD40"/>
    <property type="match status" value="8"/>
</dbReference>
<dbReference type="PANTHER" id="PTHR19857:SF8">
    <property type="entry name" value="ANGIO-ASSOCIATED MIGRATORY CELL PROTEIN"/>
    <property type="match status" value="1"/>
</dbReference>
<evidence type="ECO:0000256" key="3">
    <source>
        <dbReference type="PROSITE-ProRule" id="PRU00221"/>
    </source>
</evidence>
<feature type="repeat" description="WD" evidence="3">
    <location>
        <begin position="347"/>
        <end position="388"/>
    </location>
</feature>
<accession>A0ABP0F4N3</accession>
<dbReference type="InterPro" id="IPR036322">
    <property type="entry name" value="WD40_repeat_dom_sf"/>
</dbReference>
<feature type="compositionally biased region" description="Basic and acidic residues" evidence="4">
    <location>
        <begin position="1"/>
        <end position="18"/>
    </location>
</feature>
<comment type="caution">
    <text evidence="5">The sequence shown here is derived from an EMBL/GenBank/DDBJ whole genome shotgun (WGS) entry which is preliminary data.</text>
</comment>
<proteinExistence type="predicted"/>
<dbReference type="PANTHER" id="PTHR19857">
    <property type="entry name" value="MITOCHONDRIAL DIVISION PROTEIN 1-RELATED"/>
    <property type="match status" value="1"/>
</dbReference>
<evidence type="ECO:0000256" key="1">
    <source>
        <dbReference type="ARBA" id="ARBA00022574"/>
    </source>
</evidence>
<dbReference type="InterPro" id="IPR051179">
    <property type="entry name" value="WD_repeat_multifunction"/>
</dbReference>
<feature type="repeat" description="WD" evidence="3">
    <location>
        <begin position="50"/>
        <end position="91"/>
    </location>
</feature>
<evidence type="ECO:0000313" key="5">
    <source>
        <dbReference type="EMBL" id="CAK8673384.1"/>
    </source>
</evidence>
<keyword evidence="1 3" id="KW-0853">WD repeat</keyword>